<feature type="compositionally biased region" description="Low complexity" evidence="1">
    <location>
        <begin position="1534"/>
        <end position="1549"/>
    </location>
</feature>
<dbReference type="PANTHER" id="PTHR23039">
    <property type="entry name" value="NANCE-HORAN SYNDROME PROTEIN"/>
    <property type="match status" value="1"/>
</dbReference>
<feature type="compositionally biased region" description="Polar residues" evidence="1">
    <location>
        <begin position="223"/>
        <end position="235"/>
    </location>
</feature>
<protein>
    <submittedName>
        <fullName evidence="2">Uncharacterized protein</fullName>
    </submittedName>
</protein>
<feature type="region of interest" description="Disordered" evidence="1">
    <location>
        <begin position="223"/>
        <end position="244"/>
    </location>
</feature>
<feature type="compositionally biased region" description="Low complexity" evidence="1">
    <location>
        <begin position="308"/>
        <end position="326"/>
    </location>
</feature>
<feature type="compositionally biased region" description="Low complexity" evidence="1">
    <location>
        <begin position="591"/>
        <end position="604"/>
    </location>
</feature>
<evidence type="ECO:0000313" key="2">
    <source>
        <dbReference type="EMBL" id="KAL0961818.1"/>
    </source>
</evidence>
<feature type="compositionally biased region" description="Polar residues" evidence="1">
    <location>
        <begin position="1583"/>
        <end position="1594"/>
    </location>
</feature>
<feature type="compositionally biased region" description="Low complexity" evidence="1">
    <location>
        <begin position="1510"/>
        <end position="1527"/>
    </location>
</feature>
<evidence type="ECO:0000256" key="1">
    <source>
        <dbReference type="SAM" id="MobiDB-lite"/>
    </source>
</evidence>
<feature type="compositionally biased region" description="Low complexity" evidence="1">
    <location>
        <begin position="632"/>
        <end position="644"/>
    </location>
</feature>
<dbReference type="Proteomes" id="UP001557470">
    <property type="component" value="Unassembled WGS sequence"/>
</dbReference>
<name>A0ABD0VZT3_UMBPY</name>
<feature type="region of interest" description="Disordered" evidence="1">
    <location>
        <begin position="545"/>
        <end position="673"/>
    </location>
</feature>
<organism evidence="2 3">
    <name type="scientific">Umbra pygmaea</name>
    <name type="common">Eastern mudminnow</name>
    <dbReference type="NCBI Taxonomy" id="75934"/>
    <lineage>
        <taxon>Eukaryota</taxon>
        <taxon>Metazoa</taxon>
        <taxon>Chordata</taxon>
        <taxon>Craniata</taxon>
        <taxon>Vertebrata</taxon>
        <taxon>Euteleostomi</taxon>
        <taxon>Actinopterygii</taxon>
        <taxon>Neopterygii</taxon>
        <taxon>Teleostei</taxon>
        <taxon>Protacanthopterygii</taxon>
        <taxon>Esociformes</taxon>
        <taxon>Umbridae</taxon>
        <taxon>Umbra</taxon>
    </lineage>
</organism>
<feature type="region of interest" description="Disordered" evidence="1">
    <location>
        <begin position="1498"/>
        <end position="1552"/>
    </location>
</feature>
<feature type="compositionally biased region" description="Polar residues" evidence="1">
    <location>
        <begin position="1735"/>
        <end position="1745"/>
    </location>
</feature>
<feature type="compositionally biased region" description="Pro residues" evidence="1">
    <location>
        <begin position="659"/>
        <end position="671"/>
    </location>
</feature>
<sequence>MVVYLRKNIRSLFSVFKKKGHSLSRDQVSSHYQDNVFTEGRRPQHIEDLHSEARQGLKILQQEEHQNGVDFQEDHINADVCSKDSKEGCQEFGSAATAASSCRPVLTRQGSTFKPLNPVKPEKAPKRNRRTTIMGIPQQIQRELDTCALHRDSGYEVPSQLPNGSGAHPDKVVIPTIDGETSLDNHAGARVHLSNLEASREDQLLRHHLQNVYRDEQGFTQNGGLSSLLSPNQRPKSLAVPGMTSASGGIPSFLQEPQGPVMSISPQATYLSKIIPNAYLPAGVDVIQIDRSGNNSTHGGSGTIFTHSKSSLTSGSSASPASSRRSGGNGCFDDGDFVSHGGSSSRDDISTVTPHSVTSVSCWSHSQSSETIRSNLSSISSTKGSFGPANLLTVNLSGQERWPEQPGPVDRDVVSLQSSTCLISSTSKGSSITKGPDRTSPSLYAADMSDAGGDSCRFSRNLSIMKTKLPPAPPRRTNSLHHEKMRRPQELVEIKDPSIPVGGEDSGKDTGLEMVEISKELHKQISKGSVPGYVSTGFDSLNNARSATASSPLSPTHAYPGGSATPEKTGSGSMSPQKALSEGGRFDRTLSPSSGYSSQSGTPTLSPKGIYPSASLDKQKKQPATMERSKSRASASSSLNSLSSVTSEHVNEDTAKNCPIPPEQASPPPAALKPETLVAGPQVTPACSPASMEIRRLLNIPPPPNVKAPSPPPPETWANNRRTIELLCPPPSPKDNRLALLMKQQQLKGSSIVVVKQEIQNNASKESQGLEENQEDTFISTQSDSRDIILKEIDEPMLEQVPEITSCSSQGLERPEMLNKEHGSLTFITKREEASVGVEKQSGSVAKYKDLGEKPETQGQVSLAMNPKKEPPPVMKKRTSMPLRKHIEFQVVSEGAQLGLVDDLTTDSEKCSPPNELEVIKQLAIVAKEVEAVTKEVEVDVEDKEVKVITAEVQIDIVAKDIEVITMEVQNGMVADQVEVITKKVEVDVLAKEVEVITEGVEVEVLTKEVEVITEEVVVDVLAKEVEVITEGVVVDVLTKEVEVITEGVEVEVLTKEVEVITEGVEVEVLTKEVEVITEGVEVEVLTKEVEVITKEVVVDVLAKEVTVITKDVQVDSVAMEVEGQSATNNTDNCPTNPESSLQTLHIEHPMVDKVSPPASPPPAHHPPPPPSKTLPSSLSTSLTNVEQQVKEEILVVESSWPPPPPPEEATDSVFDDPDDMAFPPPPPPFMPDILPDKVERCHSVINVQDISTVALDVVEETVIREAVIRETVTVETADLSPILAQSEMMEDRPKRAFLDCNAVSMDRCNVEVQEIPEDEPTVVLPVQPKERESEVNQFANPSITMQNISPQPKEMCPQSQEVQLLPEDVPPASAKAALPLTITTTLGPLSNVPPPPPINVVLPTPVQFIDQTPSEPTVIVPLTPSIAPFPPPLPAEHQPLVTFRRQPSFVNRETKAWSNELLSRHKSAPIPKEDANIPLVTPSLLQMVRLRSVNVGEDQVKEPSDDNNNDNPPASSQSPTQTQNPTPQKPIRKSLSLKSTPPSLKSSPATLVAPSMRLQEAIRMKTAAMSSRDGLPTRFKLPSSTTFPNSSGAESGMPSPMSLEAGGMLKSPTSTASFIFSKTSKKVIVETPVSSTEVHMRLQQSLAVELKQDSDQSKASTVANVNVDKAGISKRVPPPVAKKPIHATTTHLLERPVCSTIRSTIPTPSPRELESNRGPEAVQSAGQQALPGYHNTNKMETSNILEAPLAL</sequence>
<evidence type="ECO:0000313" key="3">
    <source>
        <dbReference type="Proteomes" id="UP001557470"/>
    </source>
</evidence>
<comment type="caution">
    <text evidence="2">The sequence shown here is derived from an EMBL/GenBank/DDBJ whole genome shotgun (WGS) entry which is preliminary data.</text>
</comment>
<feature type="region of interest" description="Disordered" evidence="1">
    <location>
        <begin position="466"/>
        <end position="488"/>
    </location>
</feature>
<reference evidence="2 3" key="1">
    <citation type="submission" date="2024-06" db="EMBL/GenBank/DDBJ databases">
        <authorList>
            <person name="Pan Q."/>
            <person name="Wen M."/>
            <person name="Jouanno E."/>
            <person name="Zahm M."/>
            <person name="Klopp C."/>
            <person name="Cabau C."/>
            <person name="Louis A."/>
            <person name="Berthelot C."/>
            <person name="Parey E."/>
            <person name="Roest Crollius H."/>
            <person name="Montfort J."/>
            <person name="Robinson-Rechavi M."/>
            <person name="Bouchez O."/>
            <person name="Lampietro C."/>
            <person name="Lopez Roques C."/>
            <person name="Donnadieu C."/>
            <person name="Postlethwait J."/>
            <person name="Bobe J."/>
            <person name="Verreycken H."/>
            <person name="Guiguen Y."/>
        </authorList>
    </citation>
    <scope>NUCLEOTIDE SEQUENCE [LARGE SCALE GENOMIC DNA]</scope>
    <source>
        <strain evidence="2">Up_M1</strain>
        <tissue evidence="2">Testis</tissue>
    </source>
</reference>
<feature type="region of interest" description="Disordered" evidence="1">
    <location>
        <begin position="1569"/>
        <end position="1599"/>
    </location>
</feature>
<feature type="region of interest" description="Disordered" evidence="1">
    <location>
        <begin position="1703"/>
        <end position="1752"/>
    </location>
</feature>
<proteinExistence type="predicted"/>
<feature type="compositionally biased region" description="Polar residues" evidence="1">
    <location>
        <begin position="566"/>
        <end position="578"/>
    </location>
</feature>
<dbReference type="EMBL" id="JAGEUA010000011">
    <property type="protein sequence ID" value="KAL0961818.1"/>
    <property type="molecule type" value="Genomic_DNA"/>
</dbReference>
<feature type="region of interest" description="Disordered" evidence="1">
    <location>
        <begin position="1152"/>
        <end position="1185"/>
    </location>
</feature>
<accession>A0ABD0VZT3</accession>
<dbReference type="PANTHER" id="PTHR23039:SF6">
    <property type="entry name" value="SIMILAR TO MKIAA1522 PROTEIN"/>
    <property type="match status" value="1"/>
</dbReference>
<gene>
    <name evidence="2" type="ORF">UPYG_G00332100</name>
</gene>
<keyword evidence="3" id="KW-1185">Reference proteome</keyword>
<feature type="compositionally biased region" description="Polar residues" evidence="1">
    <location>
        <begin position="545"/>
        <end position="554"/>
    </location>
</feature>
<feature type="region of interest" description="Disordered" evidence="1">
    <location>
        <begin position="1197"/>
        <end position="1217"/>
    </location>
</feature>
<feature type="compositionally biased region" description="Pro residues" evidence="1">
    <location>
        <begin position="1158"/>
        <end position="1173"/>
    </location>
</feature>
<feature type="region of interest" description="Disordered" evidence="1">
    <location>
        <begin position="295"/>
        <end position="352"/>
    </location>
</feature>